<evidence type="ECO:0000259" key="2">
    <source>
        <dbReference type="PROSITE" id="PS50994"/>
    </source>
</evidence>
<dbReference type="RefSeq" id="WP_063513986.1">
    <property type="nucleotide sequence ID" value="NZ_CP011158.1"/>
</dbReference>
<dbReference type="SUPFAM" id="SSF53098">
    <property type="entry name" value="Ribonuclease H-like"/>
    <property type="match status" value="1"/>
</dbReference>
<dbReference type="NCBIfam" id="NF033546">
    <property type="entry name" value="transpos_IS21"/>
    <property type="match status" value="1"/>
</dbReference>
<dbReference type="PANTHER" id="PTHR35004:SF8">
    <property type="entry name" value="TRANSPOSASE RV3428C-RELATED"/>
    <property type="match status" value="1"/>
</dbReference>
<name>A0A378PKR2_9GAMM</name>
<accession>A0A378PKR2</accession>
<dbReference type="GO" id="GO:0003676">
    <property type="term" value="F:nucleic acid binding"/>
    <property type="evidence" value="ECO:0007669"/>
    <property type="project" value="InterPro"/>
</dbReference>
<sequence>MKIANKIIRAVLRQIKQELSNREIARNQKISPTTVAKIRQLSNNCTVDIDELLTVNDLEMRRLLGIEKVYNPHKTKHVKSHPDWAYIDQEMSRPNVTLELLWQEFKAVHPDGIGYSQFCEVYRKYKKTVRPSKRQTYKAGEMAQVDFCGQTMPIYNEQTGQVAINAQIFVSILPASGYIFCTAVASQRVDDWQMCHIRMFDYFGGVPQKLIADNLKSAVISNNKTGVHLNASYSELADHYNIIIFPSRPRKPQDKSMAELAVRIVQMGILAKLRNRKFFHLDELNDVLTQELVILNTKTTKRYPESRYTCFSKTDQQFLNPLPSRGYEVCQWTYHLKVSEFYTVTLEGVGYSVPYQFIGQYVDAKMTDRTIDLYLNRELIASHARIPSGNSILNEHMPRNHQLQDEMQPDRLVAWAQSIGVQTSFVIQKILSNKSGYANNLKKLNQLKRYLFENKVPALQIEQGFDYIQKLNINAIDRIVSVFKNKVYQKNNHLIVPTMEELDVVFSKNQTHENIRGSSYYANQYNTISI</sequence>
<dbReference type="AlphaFoldDB" id="A0A378PKR2"/>
<gene>
    <name evidence="3" type="ORF">NCTC11227_01007</name>
</gene>
<evidence type="ECO:0000313" key="3">
    <source>
        <dbReference type="EMBL" id="STY87008.1"/>
    </source>
</evidence>
<dbReference type="PANTHER" id="PTHR35004">
    <property type="entry name" value="TRANSPOSASE RV3428C-RELATED"/>
    <property type="match status" value="1"/>
</dbReference>
<dbReference type="InterPro" id="IPR036397">
    <property type="entry name" value="RNaseH_sf"/>
</dbReference>
<dbReference type="Pfam" id="PF00665">
    <property type="entry name" value="rve"/>
    <property type="match status" value="1"/>
</dbReference>
<evidence type="ECO:0000313" key="4">
    <source>
        <dbReference type="Proteomes" id="UP000255102"/>
    </source>
</evidence>
<reference evidence="3 4" key="1">
    <citation type="submission" date="2018-06" db="EMBL/GenBank/DDBJ databases">
        <authorList>
            <consortium name="Pathogen Informatics"/>
            <person name="Doyle S."/>
        </authorList>
    </citation>
    <scope>NUCLEOTIDE SEQUENCE [LARGE SCALE GENOMIC DNA]</scope>
    <source>
        <strain evidence="3 4">NCTC11227</strain>
    </source>
</reference>
<dbReference type="InterPro" id="IPR001584">
    <property type="entry name" value="Integrase_cat-core"/>
</dbReference>
<dbReference type="GO" id="GO:0015074">
    <property type="term" value="P:DNA integration"/>
    <property type="evidence" value="ECO:0007669"/>
    <property type="project" value="InterPro"/>
</dbReference>
<comment type="similarity">
    <text evidence="1">Belongs to the transposase IS21/IS408/IS1162 family.</text>
</comment>
<dbReference type="EMBL" id="UGPW01000001">
    <property type="protein sequence ID" value="STY87008.1"/>
    <property type="molecule type" value="Genomic_DNA"/>
</dbReference>
<dbReference type="InterPro" id="IPR012337">
    <property type="entry name" value="RNaseH-like_sf"/>
</dbReference>
<dbReference type="Proteomes" id="UP000255102">
    <property type="component" value="Unassembled WGS sequence"/>
</dbReference>
<dbReference type="InterPro" id="IPR054353">
    <property type="entry name" value="IstA-like_C"/>
</dbReference>
<protein>
    <submittedName>
        <fullName evidence="3">Transposase and inactivated derivatives</fullName>
    </submittedName>
</protein>
<proteinExistence type="inferred from homology"/>
<organism evidence="3 4">
    <name type="scientific">Moraxella ovis</name>
    <dbReference type="NCBI Taxonomy" id="29433"/>
    <lineage>
        <taxon>Bacteria</taxon>
        <taxon>Pseudomonadati</taxon>
        <taxon>Pseudomonadota</taxon>
        <taxon>Gammaproteobacteria</taxon>
        <taxon>Moraxellales</taxon>
        <taxon>Moraxellaceae</taxon>
        <taxon>Moraxella</taxon>
    </lineage>
</organism>
<feature type="domain" description="Integrase catalytic" evidence="2">
    <location>
        <begin position="127"/>
        <end position="323"/>
    </location>
</feature>
<evidence type="ECO:0000256" key="1">
    <source>
        <dbReference type="ARBA" id="ARBA00009277"/>
    </source>
</evidence>
<dbReference type="PROSITE" id="PS50994">
    <property type="entry name" value="INTEGRASE"/>
    <property type="match status" value="1"/>
</dbReference>
<dbReference type="Pfam" id="PF22483">
    <property type="entry name" value="Mu-transpos_C_2"/>
    <property type="match status" value="1"/>
</dbReference>
<dbReference type="Gene3D" id="3.30.420.10">
    <property type="entry name" value="Ribonuclease H-like superfamily/Ribonuclease H"/>
    <property type="match status" value="1"/>
</dbReference>